<dbReference type="KEGG" id="blac:94352335"/>
<comment type="caution">
    <text evidence="8">The sequence shown here is derived from an EMBL/GenBank/DDBJ whole genome shotgun (WGS) entry which is preliminary data.</text>
</comment>
<dbReference type="PANTHER" id="PTHR31585:SF5">
    <property type="entry name" value="RNA-BINDING S4 DOMAIN-CONTAINING PROTEIN"/>
    <property type="match status" value="1"/>
</dbReference>
<gene>
    <name evidence="8" type="ORF">CCR75_008614</name>
</gene>
<dbReference type="Proteomes" id="UP000294530">
    <property type="component" value="Unassembled WGS sequence"/>
</dbReference>
<keyword evidence="6 7" id="KW-0472">Membrane</keyword>
<protein>
    <recommendedName>
        <fullName evidence="10">Transmembrane protein</fullName>
    </recommendedName>
</protein>
<evidence type="ECO:0000313" key="9">
    <source>
        <dbReference type="Proteomes" id="UP000294530"/>
    </source>
</evidence>
<accession>A0A976IF20</accession>
<dbReference type="Pfam" id="PF03092">
    <property type="entry name" value="BT1"/>
    <property type="match status" value="1"/>
</dbReference>
<evidence type="ECO:0000256" key="3">
    <source>
        <dbReference type="ARBA" id="ARBA00022448"/>
    </source>
</evidence>
<feature type="transmembrane region" description="Helical" evidence="7">
    <location>
        <begin position="296"/>
        <end position="315"/>
    </location>
</feature>
<feature type="transmembrane region" description="Helical" evidence="7">
    <location>
        <begin position="254"/>
        <end position="276"/>
    </location>
</feature>
<feature type="transmembrane region" description="Helical" evidence="7">
    <location>
        <begin position="183"/>
        <end position="205"/>
    </location>
</feature>
<dbReference type="EMBL" id="SHOA02000016">
    <property type="protein sequence ID" value="TDH69512.1"/>
    <property type="molecule type" value="Genomic_DNA"/>
</dbReference>
<keyword evidence="5 7" id="KW-1133">Transmembrane helix</keyword>
<proteinExistence type="inferred from homology"/>
<feature type="transmembrane region" description="Helical" evidence="7">
    <location>
        <begin position="212"/>
        <end position="234"/>
    </location>
</feature>
<feature type="transmembrane region" description="Helical" evidence="7">
    <location>
        <begin position="579"/>
        <end position="602"/>
    </location>
</feature>
<sequence length="663" mass="72947">MGRRNLFKTTKSDEKSHDVVANDASTIESSTTTNCALEPPYARNTCQYLETTADFTTSFATTAPTCESTRRDKKNLLDIPIISSRRSAISSICALVDFDGGLVSAAAVRHNTQGISINASCSEPSYDGTIEKGSLNFVSSRHVGLLASTLFAGILITCLKRALLPLLTAELVLASYQVDAAKVLMLLPWSYTFMWGFLSDTFPLLGSRRKSYILAGWVVSLLACFAMAILNYTLEYHALSRNAATEEALHDRVALIDGYIGLLMLASFGCVLTINISQTYVVAQTRREPLAIRGRALATLLLTQFVGELMGQMVSDKAIFNITEFGPTPLVSFRETALFFMFFSLVPLLALFFFFHEDPDPPPIDDGEYVGIEFERLELAKPPRLSGWTESVLINWERVRQVLAKKSTIRVLVFFIIFIFLSEFTLTYPHVQLGIWCDFTVKAQSTSDITLEVVYVLAAATWKFCALNWNWRSCILGSLLVITIVPQFVYFALAAWIDSLRNQEVFSLIKSLHGYLRASVVIVEVAICAEIAPVGGEGAVVGIIVSMSSIMRLLSTTFSNALGYAFQTPSLRNTEQESSLVTFGLIICYCVKLMSALALLFLPKQKEALQRLHRTKASSNRDTTWWVLGALGVALVISAVFNMLAVSPSTACLRIVGGGGCSD</sequence>
<feature type="transmembrane region" description="Helical" evidence="7">
    <location>
        <begin position="143"/>
        <end position="163"/>
    </location>
</feature>
<feature type="transmembrane region" description="Helical" evidence="7">
    <location>
        <begin position="474"/>
        <end position="497"/>
    </location>
</feature>
<dbReference type="AlphaFoldDB" id="A0A976IF20"/>
<dbReference type="PANTHER" id="PTHR31585">
    <property type="entry name" value="FOLATE-BIOPTERIN TRANSPORTER 1, CHLOROPLASTIC"/>
    <property type="match status" value="1"/>
</dbReference>
<feature type="transmembrane region" description="Helical" evidence="7">
    <location>
        <begin position="408"/>
        <end position="429"/>
    </location>
</feature>
<feature type="transmembrane region" description="Helical" evidence="7">
    <location>
        <begin position="335"/>
        <end position="355"/>
    </location>
</feature>
<evidence type="ECO:0008006" key="10">
    <source>
        <dbReference type="Google" id="ProtNLM"/>
    </source>
</evidence>
<comment type="similarity">
    <text evidence="2">Belongs to the major facilitator superfamily. Folate-biopterin transporter (TC 2.A.71) family.</text>
</comment>
<evidence type="ECO:0000256" key="6">
    <source>
        <dbReference type="ARBA" id="ARBA00023136"/>
    </source>
</evidence>
<name>A0A976IF20_BRELC</name>
<evidence type="ECO:0000256" key="5">
    <source>
        <dbReference type="ARBA" id="ARBA00022989"/>
    </source>
</evidence>
<dbReference type="InterPro" id="IPR039309">
    <property type="entry name" value="BT1"/>
</dbReference>
<evidence type="ECO:0000256" key="4">
    <source>
        <dbReference type="ARBA" id="ARBA00022692"/>
    </source>
</evidence>
<dbReference type="SUPFAM" id="SSF103473">
    <property type="entry name" value="MFS general substrate transporter"/>
    <property type="match status" value="1"/>
</dbReference>
<evidence type="ECO:0000256" key="7">
    <source>
        <dbReference type="SAM" id="Phobius"/>
    </source>
</evidence>
<evidence type="ECO:0000256" key="1">
    <source>
        <dbReference type="ARBA" id="ARBA00004141"/>
    </source>
</evidence>
<dbReference type="GeneID" id="94352335"/>
<keyword evidence="9" id="KW-1185">Reference proteome</keyword>
<comment type="subcellular location">
    <subcellularLocation>
        <location evidence="1">Membrane</location>
        <topology evidence="1">Multi-pass membrane protein</topology>
    </subcellularLocation>
</comment>
<dbReference type="RefSeq" id="XP_067819011.1">
    <property type="nucleotide sequence ID" value="XM_067966664.1"/>
</dbReference>
<keyword evidence="4 7" id="KW-0812">Transmembrane</keyword>
<evidence type="ECO:0000256" key="2">
    <source>
        <dbReference type="ARBA" id="ARBA00007015"/>
    </source>
</evidence>
<dbReference type="GO" id="GO:0016020">
    <property type="term" value="C:membrane"/>
    <property type="evidence" value="ECO:0007669"/>
    <property type="project" value="UniProtKB-SubCell"/>
</dbReference>
<dbReference type="InterPro" id="IPR036259">
    <property type="entry name" value="MFS_trans_sf"/>
</dbReference>
<evidence type="ECO:0000313" key="8">
    <source>
        <dbReference type="EMBL" id="TDH69512.1"/>
    </source>
</evidence>
<reference evidence="8 9" key="1">
    <citation type="journal article" date="2021" name="Genome Biol.">
        <title>AFLAP: assembly-free linkage analysis pipeline using k-mers from genome sequencing data.</title>
        <authorList>
            <person name="Fletcher K."/>
            <person name="Zhang L."/>
            <person name="Gil J."/>
            <person name="Han R."/>
            <person name="Cavanaugh K."/>
            <person name="Michelmore R."/>
        </authorList>
    </citation>
    <scope>NUCLEOTIDE SEQUENCE [LARGE SCALE GENOMIC DNA]</scope>
    <source>
        <strain evidence="8 9">SF5</strain>
    </source>
</reference>
<keyword evidence="3" id="KW-0813">Transport</keyword>
<feature type="transmembrane region" description="Helical" evidence="7">
    <location>
        <begin position="623"/>
        <end position="645"/>
    </location>
</feature>
<organism evidence="8 9">
    <name type="scientific">Bremia lactucae</name>
    <name type="common">Lettuce downy mildew</name>
    <dbReference type="NCBI Taxonomy" id="4779"/>
    <lineage>
        <taxon>Eukaryota</taxon>
        <taxon>Sar</taxon>
        <taxon>Stramenopiles</taxon>
        <taxon>Oomycota</taxon>
        <taxon>Peronosporomycetes</taxon>
        <taxon>Peronosporales</taxon>
        <taxon>Peronosporaceae</taxon>
        <taxon>Bremia</taxon>
    </lineage>
</organism>
<feature type="transmembrane region" description="Helical" evidence="7">
    <location>
        <begin position="449"/>
        <end position="467"/>
    </location>
</feature>
<dbReference type="OrthoDB" id="107786at2759"/>